<dbReference type="InterPro" id="IPR018289">
    <property type="entry name" value="MULE_transposase_dom"/>
</dbReference>
<protein>
    <recommendedName>
        <fullName evidence="2">MULE transposase domain-containing protein</fullName>
    </recommendedName>
</protein>
<feature type="compositionally biased region" description="Polar residues" evidence="1">
    <location>
        <begin position="813"/>
        <end position="824"/>
    </location>
</feature>
<organism evidence="3 4">
    <name type="scientific">Riccia sorocarpa</name>
    <dbReference type="NCBI Taxonomy" id="122646"/>
    <lineage>
        <taxon>Eukaryota</taxon>
        <taxon>Viridiplantae</taxon>
        <taxon>Streptophyta</taxon>
        <taxon>Embryophyta</taxon>
        <taxon>Marchantiophyta</taxon>
        <taxon>Marchantiopsida</taxon>
        <taxon>Marchantiidae</taxon>
        <taxon>Marchantiales</taxon>
        <taxon>Ricciaceae</taxon>
        <taxon>Riccia</taxon>
    </lineage>
</organism>
<reference evidence="3 4" key="1">
    <citation type="submission" date="2024-09" db="EMBL/GenBank/DDBJ databases">
        <title>Chromosome-scale assembly of Riccia sorocarpa.</title>
        <authorList>
            <person name="Paukszto L."/>
        </authorList>
    </citation>
    <scope>NUCLEOTIDE SEQUENCE [LARGE SCALE GENOMIC DNA]</scope>
    <source>
        <strain evidence="3">LP-2024</strain>
        <tissue evidence="3">Aerial parts of the thallus</tissue>
    </source>
</reference>
<dbReference type="Pfam" id="PF10551">
    <property type="entry name" value="MULE"/>
    <property type="match status" value="1"/>
</dbReference>
<feature type="compositionally biased region" description="Acidic residues" evidence="1">
    <location>
        <begin position="244"/>
        <end position="262"/>
    </location>
</feature>
<dbReference type="AlphaFoldDB" id="A0ABD3H5S2"/>
<sequence length="871" mass="99623">MEGVNYMDGSDIEETIFNPGEMTVEEWEELNDHRWYRESPIYTHVLNAGGVNNVNQSILENWQCAARNLRGEMDIGGKTLHEETPVDGTIEVAARRIRFGEVFASFNEFELCLDCWCVVNMRASHKFKRNPDCRVRICRYGLPARKKGVGKSCEWTPSEPSGSSQGLEPPHVLGVRSFNDFAARRNTPAFPTVRPDRPDLNLEEQVFSQCTQRQRKRVGVKGGCGEKDRYDAAQMVRFTHSDSDGDDLDEEDIEGDEEDCDDDPKKPRRKPPSRGTRCEWRVRCQYNKKSDEYKITTLNLTHTCPGHLHKWRGPTSKAPWLAQVFGDRITSEYRRPVGQLQTEFRMQYTRDVEYMPMFRMRSICQDIISGCQQQSFSQIPSLCARISEVDPSAVVDWHRFDGTCVFMRAIVSPSACRNVLRYCQKYVALDACFTKNKKYPTQLFIATTVDGDSQVVPLAYAVAPTENYENLRWFIQNLVASIEGLESLNVIIVSDRQKGLEKAVAEVLPRNFHMHCAHHLKMNVIKHFGAAAGKAFLTLVYMDDQASYEHRLVEMETRSSKGPDLVRYIRQILVDRYVRFAIPLPRYGRTTSNIVECINGALKPVRDYAPCHIIWQMWNYMLNLFYARREKARRSSEELTEYATKRMSEIVQNCESFVAMSADENETLVQTDGGRKQWRLTKVPTRKCTCWEIQDCLWPCIHFVAWQKSRGEDHMRYVDRIYFTKSLAQCYSKTIPVILQTELPMSVACRAPPAAIRNGRQRIVRIPNGGSARSAESEYSYPIQDDPTMNPAVVMRNVSQQDGGERGNPPVPQSSAPQGEQLSQAPPVARRKGTRCCGACKQPGHTRRTCPALRQYRRVEVQEGLDVVADG</sequence>
<proteinExistence type="predicted"/>
<feature type="region of interest" description="Disordered" evidence="1">
    <location>
        <begin position="769"/>
        <end position="788"/>
    </location>
</feature>
<evidence type="ECO:0000256" key="1">
    <source>
        <dbReference type="SAM" id="MobiDB-lite"/>
    </source>
</evidence>
<dbReference type="PANTHER" id="PTHR31973:SF187">
    <property type="entry name" value="MUTATOR TRANSPOSASE MUDRA PROTEIN"/>
    <property type="match status" value="1"/>
</dbReference>
<evidence type="ECO:0000313" key="4">
    <source>
        <dbReference type="Proteomes" id="UP001633002"/>
    </source>
</evidence>
<feature type="domain" description="MULE transposase" evidence="2">
    <location>
        <begin position="427"/>
        <end position="523"/>
    </location>
</feature>
<accession>A0ABD3H5S2</accession>
<feature type="region of interest" description="Disordered" evidence="1">
    <location>
        <begin position="236"/>
        <end position="275"/>
    </location>
</feature>
<dbReference type="PANTHER" id="PTHR31973">
    <property type="entry name" value="POLYPROTEIN, PUTATIVE-RELATED"/>
    <property type="match status" value="1"/>
</dbReference>
<evidence type="ECO:0000313" key="3">
    <source>
        <dbReference type="EMBL" id="KAL3686116.1"/>
    </source>
</evidence>
<gene>
    <name evidence="3" type="ORF">R1sor_004138</name>
</gene>
<dbReference type="EMBL" id="JBJQOH010000006">
    <property type="protein sequence ID" value="KAL3686116.1"/>
    <property type="molecule type" value="Genomic_DNA"/>
</dbReference>
<comment type="caution">
    <text evidence="3">The sequence shown here is derived from an EMBL/GenBank/DDBJ whole genome shotgun (WGS) entry which is preliminary data.</text>
</comment>
<feature type="region of interest" description="Disordered" evidence="1">
    <location>
        <begin position="147"/>
        <end position="170"/>
    </location>
</feature>
<name>A0ABD3H5S2_9MARC</name>
<keyword evidence="4" id="KW-1185">Reference proteome</keyword>
<dbReference type="Proteomes" id="UP001633002">
    <property type="component" value="Unassembled WGS sequence"/>
</dbReference>
<evidence type="ECO:0000259" key="2">
    <source>
        <dbReference type="Pfam" id="PF10551"/>
    </source>
</evidence>
<feature type="region of interest" description="Disordered" evidence="1">
    <location>
        <begin position="800"/>
        <end position="846"/>
    </location>
</feature>